<dbReference type="Proteomes" id="UP000005206">
    <property type="component" value="Chromosome 2"/>
</dbReference>
<feature type="region of interest" description="Disordered" evidence="1">
    <location>
        <begin position="1"/>
        <end position="25"/>
    </location>
</feature>
<gene>
    <name evidence="2" type="ORF">NECHADRAFT_76144</name>
</gene>
<evidence type="ECO:0000313" key="3">
    <source>
        <dbReference type="Proteomes" id="UP000005206"/>
    </source>
</evidence>
<dbReference type="KEGG" id="nhe:NECHADRAFT_76144"/>
<evidence type="ECO:0000256" key="1">
    <source>
        <dbReference type="SAM" id="MobiDB-lite"/>
    </source>
</evidence>
<feature type="region of interest" description="Disordered" evidence="1">
    <location>
        <begin position="112"/>
        <end position="161"/>
    </location>
</feature>
<dbReference type="RefSeq" id="XP_003045867.1">
    <property type="nucleotide sequence ID" value="XM_003045821.1"/>
</dbReference>
<reference evidence="2 3" key="1">
    <citation type="journal article" date="2009" name="PLoS Genet.">
        <title>The genome of Nectria haematococca: contribution of supernumerary chromosomes to gene expansion.</title>
        <authorList>
            <person name="Coleman J.J."/>
            <person name="Rounsley S.D."/>
            <person name="Rodriguez-Carres M."/>
            <person name="Kuo A."/>
            <person name="Wasmann C.C."/>
            <person name="Grimwood J."/>
            <person name="Schmutz J."/>
            <person name="Taga M."/>
            <person name="White G.J."/>
            <person name="Zhou S."/>
            <person name="Schwartz D.C."/>
            <person name="Freitag M."/>
            <person name="Ma L.J."/>
            <person name="Danchin E.G."/>
            <person name="Henrissat B."/>
            <person name="Coutinho P.M."/>
            <person name="Nelson D.R."/>
            <person name="Straney D."/>
            <person name="Napoli C.A."/>
            <person name="Barker B.M."/>
            <person name="Gribskov M."/>
            <person name="Rep M."/>
            <person name="Kroken S."/>
            <person name="Molnar I."/>
            <person name="Rensing C."/>
            <person name="Kennell J.C."/>
            <person name="Zamora J."/>
            <person name="Farman M.L."/>
            <person name="Selker E.U."/>
            <person name="Salamov A."/>
            <person name="Shapiro H."/>
            <person name="Pangilinan J."/>
            <person name="Lindquist E."/>
            <person name="Lamers C."/>
            <person name="Grigoriev I.V."/>
            <person name="Geiser D.M."/>
            <person name="Covert S.F."/>
            <person name="Temporini E."/>
            <person name="Vanetten H.D."/>
        </authorList>
    </citation>
    <scope>NUCLEOTIDE SEQUENCE [LARGE SCALE GENOMIC DNA]</scope>
    <source>
        <strain evidence="3">ATCC MYA-4622 / CBS 123669 / FGSC 9596 / NRRL 45880 / 77-13-4</strain>
    </source>
</reference>
<dbReference type="EMBL" id="GG698910">
    <property type="protein sequence ID" value="EEU40154.1"/>
    <property type="molecule type" value="Genomic_DNA"/>
</dbReference>
<feature type="compositionally biased region" description="Basic residues" evidence="1">
    <location>
        <begin position="135"/>
        <end position="145"/>
    </location>
</feature>
<dbReference type="HOGENOM" id="CLU_1644164_0_0_1"/>
<proteinExistence type="predicted"/>
<feature type="compositionally biased region" description="Basic and acidic residues" evidence="1">
    <location>
        <begin position="10"/>
        <end position="25"/>
    </location>
</feature>
<dbReference type="InParanoid" id="C7Z6L6"/>
<evidence type="ECO:0000313" key="2">
    <source>
        <dbReference type="EMBL" id="EEU40154.1"/>
    </source>
</evidence>
<dbReference type="AlphaFoldDB" id="C7Z6L6"/>
<protein>
    <submittedName>
        <fullName evidence="2">Uncharacterized protein</fullName>
    </submittedName>
</protein>
<sequence>MSNESSPRSLTEEQEKVQREGIRLQDEPDYMTYPVAIACRKKLAYSEKMARESQDPDAIQEYQNLAEWGDLIQKQILYASNGEREMIGPEAARAREEQFVREMEVLSRRILSAQNHTTTKDEAGEDSVVDEDAPRKKRCKGKKATQKTQASDSHPVDGIFR</sequence>
<name>C7Z6L6_FUSV7</name>
<dbReference type="OrthoDB" id="5100430at2759"/>
<dbReference type="VEuPathDB" id="FungiDB:NECHADRAFT_76144"/>
<accession>C7Z6L6</accession>
<organism evidence="2 3">
    <name type="scientific">Fusarium vanettenii (strain ATCC MYA-4622 / CBS 123669 / FGSC 9596 / NRRL 45880 / 77-13-4)</name>
    <name type="common">Fusarium solani subsp. pisi</name>
    <dbReference type="NCBI Taxonomy" id="660122"/>
    <lineage>
        <taxon>Eukaryota</taxon>
        <taxon>Fungi</taxon>
        <taxon>Dikarya</taxon>
        <taxon>Ascomycota</taxon>
        <taxon>Pezizomycotina</taxon>
        <taxon>Sordariomycetes</taxon>
        <taxon>Hypocreomycetidae</taxon>
        <taxon>Hypocreales</taxon>
        <taxon>Nectriaceae</taxon>
        <taxon>Fusarium</taxon>
        <taxon>Fusarium solani species complex</taxon>
        <taxon>Fusarium vanettenii</taxon>
    </lineage>
</organism>
<dbReference type="GeneID" id="9668062"/>
<keyword evidence="3" id="KW-1185">Reference proteome</keyword>